<dbReference type="Proteomes" id="UP000676917">
    <property type="component" value="Unassembled WGS sequence"/>
</dbReference>
<evidence type="ECO:0000259" key="5">
    <source>
        <dbReference type="Pfam" id="PF01243"/>
    </source>
</evidence>
<proteinExistence type="predicted"/>
<feature type="binding site" evidence="4">
    <location>
        <begin position="66"/>
        <end position="71"/>
    </location>
    <ligand>
        <name>FMN</name>
        <dbReference type="ChEBI" id="CHEBI:58210"/>
    </ligand>
</feature>
<accession>A0A919X5Y1</accession>
<feature type="domain" description="Pyridoxamine 5'-phosphate oxidase N-terminal" evidence="5">
    <location>
        <begin position="41"/>
        <end position="153"/>
    </location>
</feature>
<evidence type="ECO:0000256" key="4">
    <source>
        <dbReference type="PIRSR" id="PIRSR000190-2"/>
    </source>
</evidence>
<name>A0A919X5Y1_9BACI</name>
<keyword evidence="7" id="KW-1185">Reference proteome</keyword>
<feature type="binding site" evidence="4">
    <location>
        <begin position="145"/>
        <end position="146"/>
    </location>
    <ligand>
        <name>FMN</name>
        <dbReference type="ChEBI" id="CHEBI:58210"/>
    </ligand>
</feature>
<comment type="cofactor">
    <cofactor evidence="4">
        <name>FMN</name>
        <dbReference type="ChEBI" id="CHEBI:58210"/>
    </cofactor>
    <text evidence="4">Binds 1 FMN per subunit.</text>
</comment>
<dbReference type="PANTHER" id="PTHR10851:SF0">
    <property type="entry name" value="PYRIDOXINE-5'-PHOSPHATE OXIDASE"/>
    <property type="match status" value="1"/>
</dbReference>
<dbReference type="Gene3D" id="2.30.110.10">
    <property type="entry name" value="Electron Transport, Fmn-binding Protein, Chain A"/>
    <property type="match status" value="1"/>
</dbReference>
<sequence>MNSPHKLLSNLKALEGPFPKFDYTNVPESPHKLFQEWFQIAIKNGVHEPHSMTLSPINRFGNPDARVLILKDMDEEGWYFASGINSAKGQQLKENPNVTLTFYWSLIGRQVRIRGTASEIGKEQSAKDFLGRGETARAIALIGKQSEVMPSNDDFERSFLENYQLVENNPNLVDPNWCLYQVTACEV</sequence>
<comment type="caution">
    <text evidence="6">The sequence shown here is derived from an EMBL/GenBank/DDBJ whole genome shotgun (WGS) entry which is preliminary data.</text>
</comment>
<dbReference type="PIRSF" id="PIRSF000190">
    <property type="entry name" value="Pyd_amn-ph_oxd"/>
    <property type="match status" value="1"/>
</dbReference>
<dbReference type="GO" id="GO:0010181">
    <property type="term" value="F:FMN binding"/>
    <property type="evidence" value="ECO:0007669"/>
    <property type="project" value="InterPro"/>
</dbReference>
<evidence type="ECO:0000256" key="1">
    <source>
        <dbReference type="ARBA" id="ARBA00022630"/>
    </source>
</evidence>
<dbReference type="RefSeq" id="WP_244853367.1">
    <property type="nucleotide sequence ID" value="NZ_BORP01000001.1"/>
</dbReference>
<evidence type="ECO:0000313" key="7">
    <source>
        <dbReference type="Proteomes" id="UP000676917"/>
    </source>
</evidence>
<feature type="binding site" evidence="4">
    <location>
        <position position="88"/>
    </location>
    <ligand>
        <name>FMN</name>
        <dbReference type="ChEBI" id="CHEBI:58210"/>
    </ligand>
</feature>
<dbReference type="GO" id="GO:0004733">
    <property type="term" value="F:pyridoxamine phosphate oxidase activity"/>
    <property type="evidence" value="ECO:0007669"/>
    <property type="project" value="InterPro"/>
</dbReference>
<dbReference type="SUPFAM" id="SSF50475">
    <property type="entry name" value="FMN-binding split barrel"/>
    <property type="match status" value="1"/>
</dbReference>
<dbReference type="AlphaFoldDB" id="A0A919X5Y1"/>
<evidence type="ECO:0000256" key="3">
    <source>
        <dbReference type="ARBA" id="ARBA00023002"/>
    </source>
</evidence>
<keyword evidence="2 4" id="KW-0288">FMN</keyword>
<dbReference type="PANTHER" id="PTHR10851">
    <property type="entry name" value="PYRIDOXINE-5-PHOSPHATE OXIDASE"/>
    <property type="match status" value="1"/>
</dbReference>
<keyword evidence="3" id="KW-0560">Oxidoreductase</keyword>
<organism evidence="6 7">
    <name type="scientific">Ornithinibacillus bavariensis</name>
    <dbReference type="NCBI Taxonomy" id="545502"/>
    <lineage>
        <taxon>Bacteria</taxon>
        <taxon>Bacillati</taxon>
        <taxon>Bacillota</taxon>
        <taxon>Bacilli</taxon>
        <taxon>Bacillales</taxon>
        <taxon>Bacillaceae</taxon>
        <taxon>Ornithinibacillus</taxon>
    </lineage>
</organism>
<protein>
    <submittedName>
        <fullName evidence="6">Pyridoxamine 5'-phosphate oxidase</fullName>
    </submittedName>
</protein>
<reference evidence="6" key="1">
    <citation type="submission" date="2021-03" db="EMBL/GenBank/DDBJ databases">
        <title>Antimicrobial resistance genes in bacteria isolated from Japanese honey, and their potential for conferring macrolide and lincosamide resistance in the American foulbrood pathogen Paenibacillus larvae.</title>
        <authorList>
            <person name="Okamoto M."/>
            <person name="Kumagai M."/>
            <person name="Kanamori H."/>
            <person name="Takamatsu D."/>
        </authorList>
    </citation>
    <scope>NUCLEOTIDE SEQUENCE</scope>
    <source>
        <strain evidence="6">J43TS3</strain>
    </source>
</reference>
<dbReference type="EMBL" id="BORP01000001">
    <property type="protein sequence ID" value="GIO26522.1"/>
    <property type="molecule type" value="Genomic_DNA"/>
</dbReference>
<evidence type="ECO:0000313" key="6">
    <source>
        <dbReference type="EMBL" id="GIO26522.1"/>
    </source>
</evidence>
<feature type="binding site" evidence="4">
    <location>
        <position position="110"/>
    </location>
    <ligand>
        <name>FMN</name>
        <dbReference type="ChEBI" id="CHEBI:58210"/>
    </ligand>
</feature>
<dbReference type="InterPro" id="IPR000659">
    <property type="entry name" value="Pyridox_Oxase"/>
</dbReference>
<dbReference type="InterPro" id="IPR012349">
    <property type="entry name" value="Split_barrel_FMN-bd"/>
</dbReference>
<dbReference type="InterPro" id="IPR011576">
    <property type="entry name" value="Pyridox_Oxase_N"/>
</dbReference>
<evidence type="ECO:0000256" key="2">
    <source>
        <dbReference type="ARBA" id="ARBA00022643"/>
    </source>
</evidence>
<gene>
    <name evidence="6" type="ORF">J43TS3_11330</name>
</gene>
<keyword evidence="1" id="KW-0285">Flavoprotein</keyword>
<dbReference type="Pfam" id="PF01243">
    <property type="entry name" value="PNPOx_N"/>
    <property type="match status" value="1"/>
</dbReference>
<dbReference type="GO" id="GO:0008615">
    <property type="term" value="P:pyridoxine biosynthetic process"/>
    <property type="evidence" value="ECO:0007669"/>
    <property type="project" value="InterPro"/>
</dbReference>